<organism evidence="1 2">
    <name type="scientific">Papaver somniferum</name>
    <name type="common">Opium poppy</name>
    <dbReference type="NCBI Taxonomy" id="3469"/>
    <lineage>
        <taxon>Eukaryota</taxon>
        <taxon>Viridiplantae</taxon>
        <taxon>Streptophyta</taxon>
        <taxon>Embryophyta</taxon>
        <taxon>Tracheophyta</taxon>
        <taxon>Spermatophyta</taxon>
        <taxon>Magnoliopsida</taxon>
        <taxon>Ranunculales</taxon>
        <taxon>Papaveraceae</taxon>
        <taxon>Papaveroideae</taxon>
        <taxon>Papaver</taxon>
    </lineage>
</organism>
<protein>
    <submittedName>
        <fullName evidence="1">Uncharacterized protein</fullName>
    </submittedName>
</protein>
<dbReference type="Gramene" id="RZC61506">
    <property type="protein sequence ID" value="RZC61506"/>
    <property type="gene ID" value="C5167_023275"/>
</dbReference>
<proteinExistence type="predicted"/>
<keyword evidence="2" id="KW-1185">Reference proteome</keyword>
<reference evidence="1 2" key="1">
    <citation type="journal article" date="2018" name="Science">
        <title>The opium poppy genome and morphinan production.</title>
        <authorList>
            <person name="Guo L."/>
            <person name="Winzer T."/>
            <person name="Yang X."/>
            <person name="Li Y."/>
            <person name="Ning Z."/>
            <person name="He Z."/>
            <person name="Teodor R."/>
            <person name="Lu Y."/>
            <person name="Bowser T.A."/>
            <person name="Graham I.A."/>
            <person name="Ye K."/>
        </authorList>
    </citation>
    <scope>NUCLEOTIDE SEQUENCE [LARGE SCALE GENOMIC DNA]</scope>
    <source>
        <strain evidence="2">cv. HN1</strain>
        <tissue evidence="1">Leaves</tissue>
    </source>
</reference>
<name>A0A4Y7JLR1_PAPSO</name>
<dbReference type="EMBL" id="CM010719">
    <property type="protein sequence ID" value="RZC61506.1"/>
    <property type="molecule type" value="Genomic_DNA"/>
</dbReference>
<dbReference type="Proteomes" id="UP000316621">
    <property type="component" value="Chromosome 5"/>
</dbReference>
<accession>A0A4Y7JLR1</accession>
<dbReference type="AlphaFoldDB" id="A0A4Y7JLR1"/>
<evidence type="ECO:0000313" key="2">
    <source>
        <dbReference type="Proteomes" id="UP000316621"/>
    </source>
</evidence>
<gene>
    <name evidence="1" type="ORF">C5167_023275</name>
</gene>
<evidence type="ECO:0000313" key="1">
    <source>
        <dbReference type="EMBL" id="RZC61506.1"/>
    </source>
</evidence>
<sequence length="177" mass="20605">MVGHPYNVVFRASHVPVRYRFFRNPVPVPGSGWFPFLTTCTCSRTVPVPVIPVRYKAGTGICNIIVCAVTDDAYDVWSTDEFCSSLSVLIVRRVYDQFLLFNFKVLIVVFRKSSEFQTSKVWFILVIRIGVFNSFGYHLPRFLYFFLLSSLKTPRGDVKLITTWFFMIKEFEKLKMI</sequence>